<dbReference type="CDD" id="cd22160">
    <property type="entry name" value="F-box_AtFBL13-like"/>
    <property type="match status" value="1"/>
</dbReference>
<gene>
    <name evidence="3" type="ORF">FRX31_012288</name>
</gene>
<dbReference type="InterPro" id="IPR032675">
    <property type="entry name" value="LRR_dom_sf"/>
</dbReference>
<name>A0A7J6WPR4_THATH</name>
<accession>A0A7J6WPR4</accession>
<dbReference type="Pfam" id="PF23622">
    <property type="entry name" value="LRR_At1g61320_AtMIF1"/>
    <property type="match status" value="1"/>
</dbReference>
<proteinExistence type="predicted"/>
<dbReference type="PANTHER" id="PTHR34145">
    <property type="entry name" value="OS02G0105600 PROTEIN"/>
    <property type="match status" value="1"/>
</dbReference>
<dbReference type="Proteomes" id="UP000554482">
    <property type="component" value="Unassembled WGS sequence"/>
</dbReference>
<comment type="caution">
    <text evidence="3">The sequence shown here is derived from an EMBL/GenBank/DDBJ whole genome shotgun (WGS) entry which is preliminary data.</text>
</comment>
<dbReference type="InterPro" id="IPR036047">
    <property type="entry name" value="F-box-like_dom_sf"/>
</dbReference>
<dbReference type="AlphaFoldDB" id="A0A7J6WPR4"/>
<evidence type="ECO:0000259" key="1">
    <source>
        <dbReference type="Pfam" id="PF00646"/>
    </source>
</evidence>
<dbReference type="PANTHER" id="PTHR34145:SF28">
    <property type="entry name" value="F-BOX DOMAIN-CONTAINING PROTEIN"/>
    <property type="match status" value="1"/>
</dbReference>
<keyword evidence="4" id="KW-1185">Reference proteome</keyword>
<organism evidence="3 4">
    <name type="scientific">Thalictrum thalictroides</name>
    <name type="common">Rue-anemone</name>
    <name type="synonym">Anemone thalictroides</name>
    <dbReference type="NCBI Taxonomy" id="46969"/>
    <lineage>
        <taxon>Eukaryota</taxon>
        <taxon>Viridiplantae</taxon>
        <taxon>Streptophyta</taxon>
        <taxon>Embryophyta</taxon>
        <taxon>Tracheophyta</taxon>
        <taxon>Spermatophyta</taxon>
        <taxon>Magnoliopsida</taxon>
        <taxon>Ranunculales</taxon>
        <taxon>Ranunculaceae</taxon>
        <taxon>Thalictroideae</taxon>
        <taxon>Thalictrum</taxon>
    </lineage>
</organism>
<sequence>MAENNKNKGGCDQISFLHDGLLCYILGFLPILDAVRTCVLSTRWRYVWQSIPSLNFDIDKARHPEGYIYEGNLDDEDVTSLDVFLGELDREPKVVDIIDRVLSSHCGNVDCCLIKYYMRLDLNFNGLVRSIEELIMSKKIRKLTLRCYKDRNSEEEHSFPFGLFTSQSLHVLELNWCHIPNPSPFHGCSNLTHLSLTDVVLTDEVFHEIIANSVSLKKLILRHLYTVSKLSIINANLEFLELRFIVADEIEVIAENLEELTVGVLVFRSHYIKLRTPRLHCYVSGKKADQAYYYAPNLMKSVEILQMCTSLLRRVPRLGWIYPFENLQIVSIILDLKDMIQVNILSHILLKLCTQLETLHIKGDDEVLSQQSDHSFECPYAYPTFWEGQKLHNSISNHLTELELTGFKGDLTEITFLRYIMTNATKMKKMVIQCDNNCSIDGVLSATELLYFPKISIDLALELKPCPSYLAMEGGNFKLWLESLA</sequence>
<feature type="domain" description="F-box" evidence="1">
    <location>
        <begin position="17"/>
        <end position="52"/>
    </location>
</feature>
<protein>
    <submittedName>
        <fullName evidence="3">F-box family protein</fullName>
    </submittedName>
</protein>
<dbReference type="InterPro" id="IPR001810">
    <property type="entry name" value="F-box_dom"/>
</dbReference>
<dbReference type="Gene3D" id="3.80.10.10">
    <property type="entry name" value="Ribonuclease Inhibitor"/>
    <property type="match status" value="1"/>
</dbReference>
<dbReference type="SUPFAM" id="SSF52047">
    <property type="entry name" value="RNI-like"/>
    <property type="match status" value="1"/>
</dbReference>
<dbReference type="InterPro" id="IPR055357">
    <property type="entry name" value="LRR_At1g61320_AtMIF1"/>
</dbReference>
<dbReference type="EMBL" id="JABWDY010013713">
    <property type="protein sequence ID" value="KAF5198122.1"/>
    <property type="molecule type" value="Genomic_DNA"/>
</dbReference>
<dbReference type="InterPro" id="IPR053772">
    <property type="entry name" value="At1g61320/At1g61330-like"/>
</dbReference>
<feature type="domain" description="At1g61320/AtMIF1 LRR" evidence="2">
    <location>
        <begin position="136"/>
        <end position="437"/>
    </location>
</feature>
<dbReference type="InterPro" id="IPR053781">
    <property type="entry name" value="F-box_AtFBL13-like"/>
</dbReference>
<evidence type="ECO:0000259" key="2">
    <source>
        <dbReference type="Pfam" id="PF23622"/>
    </source>
</evidence>
<evidence type="ECO:0000313" key="3">
    <source>
        <dbReference type="EMBL" id="KAF5198122.1"/>
    </source>
</evidence>
<dbReference type="OrthoDB" id="1937141at2759"/>
<evidence type="ECO:0000313" key="4">
    <source>
        <dbReference type="Proteomes" id="UP000554482"/>
    </source>
</evidence>
<dbReference type="Pfam" id="PF00646">
    <property type="entry name" value="F-box"/>
    <property type="match status" value="1"/>
</dbReference>
<dbReference type="SUPFAM" id="SSF81383">
    <property type="entry name" value="F-box domain"/>
    <property type="match status" value="1"/>
</dbReference>
<reference evidence="3 4" key="1">
    <citation type="submission" date="2020-06" db="EMBL/GenBank/DDBJ databases">
        <title>Transcriptomic and genomic resources for Thalictrum thalictroides and T. hernandezii: Facilitating candidate gene discovery in an emerging model plant lineage.</title>
        <authorList>
            <person name="Arias T."/>
            <person name="Riano-Pachon D.M."/>
            <person name="Di Stilio V.S."/>
        </authorList>
    </citation>
    <scope>NUCLEOTIDE SEQUENCE [LARGE SCALE GENOMIC DNA]</scope>
    <source>
        <strain evidence="4">cv. WT478/WT964</strain>
        <tissue evidence="3">Leaves</tissue>
    </source>
</reference>